<dbReference type="GO" id="GO:0003700">
    <property type="term" value="F:DNA-binding transcription factor activity"/>
    <property type="evidence" value="ECO:0007669"/>
    <property type="project" value="InterPro"/>
</dbReference>
<dbReference type="PROSITE" id="PS00531">
    <property type="entry name" value="RNASE_T2_2"/>
    <property type="match status" value="1"/>
</dbReference>
<protein>
    <submittedName>
        <fullName evidence="5">Protein NLP6</fullName>
    </submittedName>
</protein>
<dbReference type="PANTHER" id="PTHR32002">
    <property type="entry name" value="PROTEIN NLP8"/>
    <property type="match status" value="1"/>
</dbReference>
<dbReference type="AlphaFoldDB" id="A0A2G2XJY9"/>
<dbReference type="EMBL" id="MLFT02000001">
    <property type="protein sequence ID" value="PHT57808.1"/>
    <property type="molecule type" value="Genomic_DNA"/>
</dbReference>
<dbReference type="SUPFAM" id="SSF55895">
    <property type="entry name" value="Ribonuclease Rh-like"/>
    <property type="match status" value="1"/>
</dbReference>
<evidence type="ECO:0000313" key="6">
    <source>
        <dbReference type="Proteomes" id="UP000224567"/>
    </source>
</evidence>
<dbReference type="Proteomes" id="UP000224567">
    <property type="component" value="Unassembled WGS sequence"/>
</dbReference>
<gene>
    <name evidence="5" type="ORF">CQW23_00171</name>
</gene>
<keyword evidence="3" id="KW-0456">Lyase</keyword>
<evidence type="ECO:0000313" key="5">
    <source>
        <dbReference type="EMBL" id="PHT57808.1"/>
    </source>
</evidence>
<sequence length="173" mass="19524">MAKTTDRDFWKHEWTKHGYCSSAALPITDYFNGAVMVHNNLIAINNKNNLRDYLAEGGVTPANIYTKQVIITAVQRLTDGVLGLPGRVYRKSCQNGLQNVQYYSSKEFPRLYHALHCNVRGTLALPAFETCGHSCVGVLELIMISQKINYAPEVDKVCKALEVGFYHFYYIAL</sequence>
<comment type="caution">
    <text evidence="5">The sequence shown here is derived from an EMBL/GenBank/DDBJ whole genome shotgun (WGS) entry which is preliminary data.</text>
</comment>
<reference evidence="5 6" key="1">
    <citation type="journal article" date="2017" name="Genome Biol.">
        <title>New reference genome sequences of hot pepper reveal the massive evolution of plant disease-resistance genes by retroduplication.</title>
        <authorList>
            <person name="Kim S."/>
            <person name="Park J."/>
            <person name="Yeom S.I."/>
            <person name="Kim Y.M."/>
            <person name="Seo E."/>
            <person name="Kim K.T."/>
            <person name="Kim M.S."/>
            <person name="Lee J.M."/>
            <person name="Cheong K."/>
            <person name="Shin H.S."/>
            <person name="Kim S.B."/>
            <person name="Han K."/>
            <person name="Lee J."/>
            <person name="Park M."/>
            <person name="Lee H.A."/>
            <person name="Lee H.Y."/>
            <person name="Lee Y."/>
            <person name="Oh S."/>
            <person name="Lee J.H."/>
            <person name="Choi E."/>
            <person name="Choi E."/>
            <person name="Lee S.E."/>
            <person name="Jeon J."/>
            <person name="Kim H."/>
            <person name="Choi G."/>
            <person name="Song H."/>
            <person name="Lee J."/>
            <person name="Lee S.C."/>
            <person name="Kwon J.K."/>
            <person name="Lee H.Y."/>
            <person name="Koo N."/>
            <person name="Hong Y."/>
            <person name="Kim R.W."/>
            <person name="Kang W.H."/>
            <person name="Huh J.H."/>
            <person name="Kang B.C."/>
            <person name="Yang T.J."/>
            <person name="Lee Y.H."/>
            <person name="Bennetzen J.L."/>
            <person name="Choi D."/>
        </authorList>
    </citation>
    <scope>NUCLEOTIDE SEQUENCE [LARGE SCALE GENOMIC DNA]</scope>
    <source>
        <strain evidence="6">cv. PBC81</strain>
    </source>
</reference>
<name>A0A2G2XJY9_CAPBA</name>
<dbReference type="GO" id="GO:0033897">
    <property type="term" value="F:ribonuclease T2 activity"/>
    <property type="evidence" value="ECO:0007669"/>
    <property type="project" value="InterPro"/>
</dbReference>
<dbReference type="InterPro" id="IPR001568">
    <property type="entry name" value="RNase_T2-like"/>
</dbReference>
<dbReference type="Pfam" id="PF00445">
    <property type="entry name" value="Ribonuclease_T2"/>
    <property type="match status" value="1"/>
</dbReference>
<accession>A0A2G2XJY9</accession>
<keyword evidence="2" id="KW-0255">Endonuclease</keyword>
<evidence type="ECO:0000256" key="1">
    <source>
        <dbReference type="ARBA" id="ARBA00007469"/>
    </source>
</evidence>
<comment type="similarity">
    <text evidence="1 4">Belongs to the RNase T2 family.</text>
</comment>
<dbReference type="OrthoDB" id="6270329at2759"/>
<evidence type="ECO:0000256" key="2">
    <source>
        <dbReference type="ARBA" id="ARBA00022759"/>
    </source>
</evidence>
<dbReference type="InterPro" id="IPR033130">
    <property type="entry name" value="RNase_T2_His_AS_2"/>
</dbReference>
<reference evidence="6" key="2">
    <citation type="journal article" date="2017" name="J. Anim. Genet.">
        <title>Multiple reference genome sequences of hot pepper reveal the massive evolution of plant disease resistance genes by retroduplication.</title>
        <authorList>
            <person name="Kim S."/>
            <person name="Park J."/>
            <person name="Yeom S.-I."/>
            <person name="Kim Y.-M."/>
            <person name="Seo E."/>
            <person name="Kim K.-T."/>
            <person name="Kim M.-S."/>
            <person name="Lee J.M."/>
            <person name="Cheong K."/>
            <person name="Shin H.-S."/>
            <person name="Kim S.-B."/>
            <person name="Han K."/>
            <person name="Lee J."/>
            <person name="Park M."/>
            <person name="Lee H.-A."/>
            <person name="Lee H.-Y."/>
            <person name="Lee Y."/>
            <person name="Oh S."/>
            <person name="Lee J.H."/>
            <person name="Choi E."/>
            <person name="Choi E."/>
            <person name="Lee S.E."/>
            <person name="Jeon J."/>
            <person name="Kim H."/>
            <person name="Choi G."/>
            <person name="Song H."/>
            <person name="Lee J."/>
            <person name="Lee S.-C."/>
            <person name="Kwon J.-K."/>
            <person name="Lee H.-Y."/>
            <person name="Koo N."/>
            <person name="Hong Y."/>
            <person name="Kim R.W."/>
            <person name="Kang W.-H."/>
            <person name="Huh J.H."/>
            <person name="Kang B.-C."/>
            <person name="Yang T.-J."/>
            <person name="Lee Y.-H."/>
            <person name="Bennetzen J.L."/>
            <person name="Choi D."/>
        </authorList>
    </citation>
    <scope>NUCLEOTIDE SEQUENCE [LARGE SCALE GENOMIC DNA]</scope>
    <source>
        <strain evidence="6">cv. PBC81</strain>
    </source>
</reference>
<keyword evidence="2" id="KW-0378">Hydrolase</keyword>
<keyword evidence="2" id="KW-0540">Nuclease</keyword>
<dbReference type="InterPro" id="IPR045012">
    <property type="entry name" value="NLP"/>
</dbReference>
<evidence type="ECO:0000256" key="3">
    <source>
        <dbReference type="ARBA" id="ARBA00023239"/>
    </source>
</evidence>
<proteinExistence type="inferred from homology"/>
<dbReference type="STRING" id="33114.A0A2G2XJY9"/>
<dbReference type="PANTHER" id="PTHR32002:SF35">
    <property type="entry name" value="PROTEIN NLP6"/>
    <property type="match status" value="1"/>
</dbReference>
<organism evidence="5 6">
    <name type="scientific">Capsicum baccatum</name>
    <name type="common">Peruvian pepper</name>
    <dbReference type="NCBI Taxonomy" id="33114"/>
    <lineage>
        <taxon>Eukaryota</taxon>
        <taxon>Viridiplantae</taxon>
        <taxon>Streptophyta</taxon>
        <taxon>Embryophyta</taxon>
        <taxon>Tracheophyta</taxon>
        <taxon>Spermatophyta</taxon>
        <taxon>Magnoliopsida</taxon>
        <taxon>eudicotyledons</taxon>
        <taxon>Gunneridae</taxon>
        <taxon>Pentapetalae</taxon>
        <taxon>asterids</taxon>
        <taxon>lamiids</taxon>
        <taxon>Solanales</taxon>
        <taxon>Solanaceae</taxon>
        <taxon>Solanoideae</taxon>
        <taxon>Capsiceae</taxon>
        <taxon>Capsicum</taxon>
    </lineage>
</organism>
<dbReference type="GO" id="GO:0003723">
    <property type="term" value="F:RNA binding"/>
    <property type="evidence" value="ECO:0007669"/>
    <property type="project" value="InterPro"/>
</dbReference>
<evidence type="ECO:0000256" key="4">
    <source>
        <dbReference type="RuleBase" id="RU004328"/>
    </source>
</evidence>
<keyword evidence="6" id="KW-1185">Reference proteome</keyword>
<dbReference type="InterPro" id="IPR036430">
    <property type="entry name" value="RNase_T2-like_sf"/>
</dbReference>
<dbReference type="Gene3D" id="3.90.730.10">
    <property type="entry name" value="Ribonuclease T2-like"/>
    <property type="match status" value="1"/>
</dbReference>